<protein>
    <submittedName>
        <fullName evidence="2">Uncharacterized protein</fullName>
    </submittedName>
</protein>
<comment type="caution">
    <text evidence="2">The sequence shown here is derived from an EMBL/GenBank/DDBJ whole genome shotgun (WGS) entry which is preliminary data.</text>
</comment>
<accession>A0ABP6ZB52</accession>
<name>A0ABP6ZB52_9ACTN</name>
<evidence type="ECO:0000256" key="1">
    <source>
        <dbReference type="SAM" id="MobiDB-lite"/>
    </source>
</evidence>
<sequence>MTSSDQPRQPAGAPRSAGGQWKPTFRREADVDLSDARVGAIRDGEHVPATYTTEPSSGGIGDWWDTQASVAEWGGEGASYPKLPGDWTPHRTPGRAETGLRRTHRMTYTGCGFRLRMPSATSIRSFAAHTRGAFDIPVEAADADGHRITAWVRAVQHSPGAWSVSGLGFGGATDAQVSEAVAAVLEARRPTLGLRQAGDLIERHRQRLAAHGQSLRAVRSSWIAAVAYSDVDRLLIMQTRPRTDADGNRRPGRVYGTVVPPGVFEELAAGDAPGAVYNRLVKGRPGQLVRTCPACHRTYAVARTHTCPAAIERLARPVAEVDETSGRRQALRGIHRRRGRRRGPPGTAHRP</sequence>
<gene>
    <name evidence="2" type="ORF">GCM10022236_02090</name>
</gene>
<dbReference type="RefSeq" id="WP_344801205.1">
    <property type="nucleotide sequence ID" value="NZ_BAABAB010000002.1"/>
</dbReference>
<feature type="compositionally biased region" description="Basic residues" evidence="1">
    <location>
        <begin position="329"/>
        <end position="351"/>
    </location>
</feature>
<organism evidence="2 3">
    <name type="scientific">Microlunatus ginsengisoli</name>
    <dbReference type="NCBI Taxonomy" id="363863"/>
    <lineage>
        <taxon>Bacteria</taxon>
        <taxon>Bacillati</taxon>
        <taxon>Actinomycetota</taxon>
        <taxon>Actinomycetes</taxon>
        <taxon>Propionibacteriales</taxon>
        <taxon>Propionibacteriaceae</taxon>
        <taxon>Microlunatus</taxon>
    </lineage>
</organism>
<evidence type="ECO:0000313" key="3">
    <source>
        <dbReference type="Proteomes" id="UP001501490"/>
    </source>
</evidence>
<feature type="region of interest" description="Disordered" evidence="1">
    <location>
        <begin position="320"/>
        <end position="351"/>
    </location>
</feature>
<reference evidence="3" key="1">
    <citation type="journal article" date="2019" name="Int. J. Syst. Evol. Microbiol.">
        <title>The Global Catalogue of Microorganisms (GCM) 10K type strain sequencing project: providing services to taxonomists for standard genome sequencing and annotation.</title>
        <authorList>
            <consortium name="The Broad Institute Genomics Platform"/>
            <consortium name="The Broad Institute Genome Sequencing Center for Infectious Disease"/>
            <person name="Wu L."/>
            <person name="Ma J."/>
        </authorList>
    </citation>
    <scope>NUCLEOTIDE SEQUENCE [LARGE SCALE GENOMIC DNA]</scope>
    <source>
        <strain evidence="3">JCM 16929</strain>
    </source>
</reference>
<feature type="region of interest" description="Disordered" evidence="1">
    <location>
        <begin position="1"/>
        <end position="25"/>
    </location>
</feature>
<dbReference type="Proteomes" id="UP001501490">
    <property type="component" value="Unassembled WGS sequence"/>
</dbReference>
<dbReference type="EMBL" id="BAABAB010000002">
    <property type="protein sequence ID" value="GAA3603941.1"/>
    <property type="molecule type" value="Genomic_DNA"/>
</dbReference>
<keyword evidence="3" id="KW-1185">Reference proteome</keyword>
<proteinExistence type="predicted"/>
<evidence type="ECO:0000313" key="2">
    <source>
        <dbReference type="EMBL" id="GAA3603941.1"/>
    </source>
</evidence>